<dbReference type="InterPro" id="IPR052660">
    <property type="entry name" value="Erythrocyte_Invasion_ImmMod"/>
</dbReference>
<proteinExistence type="predicted"/>
<keyword evidence="2" id="KW-0812">Transmembrane</keyword>
<feature type="compositionally biased region" description="Basic and acidic residues" evidence="1">
    <location>
        <begin position="97"/>
        <end position="110"/>
    </location>
</feature>
<feature type="compositionally biased region" description="Low complexity" evidence="1">
    <location>
        <begin position="335"/>
        <end position="352"/>
    </location>
</feature>
<feature type="region of interest" description="Disordered" evidence="1">
    <location>
        <begin position="36"/>
        <end position="65"/>
    </location>
</feature>
<accession>A0A667H5A0</accession>
<feature type="compositionally biased region" description="Low complexity" evidence="1">
    <location>
        <begin position="240"/>
        <end position="268"/>
    </location>
</feature>
<sequence>MRLLAERGICPCRPCAPEHAMAWGCASSLLSRPAQPDLGRRAHGAKPAALHGGRWPSPGARPERLPLVSVHGPARGATCLVPGRRARRGPREGFTTEWEKEESKRERQRSPEGGLFADPSARRQGIVSSLRSGQLGASGTAQPCSWLTHKMWTALVLVWISCLSLSESKAPSQDLRHLVSSQTANSAKNASVTAAVRVLNDTSGTMTVLTPPVTLTTGTLGADPSSPAVTAGSTFRTDTAGPAASGGPSPASAASTRQTPSSATAPGAAPTPAPSVGPLPRTTAPVTSATVARTAAGTTASASAPTGTRGPPVASPTPPTSPQALDVSTRGPTVRTSTARPGAGTTSGPTPTLADTTPEPTHPSTAPVAPVSTTAATATEAQAREPAAGTLPAPAPDSAPTPKVEATAPTTRPGPAPSTRGAAGPDTPRTPEQVRPETPPGTASASPTPGSSGGSQVPASAPCPLSTQGPYLVVTPRPLPQALVNKSFLLAVLLLGVTLFIVVLVLLGLQAYESYRKKEYTQVDYLINGMYADSEM</sequence>
<feature type="compositionally biased region" description="Low complexity" evidence="1">
    <location>
        <begin position="210"/>
        <end position="221"/>
    </location>
</feature>
<keyword evidence="2" id="KW-1133">Transmembrane helix</keyword>
<dbReference type="Proteomes" id="UP000472241">
    <property type="component" value="Unplaced"/>
</dbReference>
<gene>
    <name evidence="3" type="primary">CD1H11orf24</name>
</gene>
<feature type="compositionally biased region" description="Low complexity" evidence="1">
    <location>
        <begin position="440"/>
        <end position="450"/>
    </location>
</feature>
<dbReference type="InterPro" id="IPR041056">
    <property type="entry name" value="DUF5585"/>
</dbReference>
<dbReference type="GO" id="GO:0005794">
    <property type="term" value="C:Golgi apparatus"/>
    <property type="evidence" value="ECO:0007669"/>
    <property type="project" value="TreeGrafter"/>
</dbReference>
<dbReference type="Ensembl" id="ENSLCNT00005025031.1">
    <property type="protein sequence ID" value="ENSLCNP00005022388.1"/>
    <property type="gene ID" value="ENSLCNG00005014581.1"/>
</dbReference>
<dbReference type="PANTHER" id="PTHR16021">
    <property type="entry name" value="MANSC DOMAIN CONTAINING PROTEIN 1"/>
    <property type="match status" value="1"/>
</dbReference>
<feature type="transmembrane region" description="Helical" evidence="2">
    <location>
        <begin position="488"/>
        <end position="509"/>
    </location>
</feature>
<dbReference type="Pfam" id="PF17823">
    <property type="entry name" value="DUF5585"/>
    <property type="match status" value="1"/>
</dbReference>
<feature type="compositionally biased region" description="Low complexity" evidence="1">
    <location>
        <begin position="363"/>
        <end position="388"/>
    </location>
</feature>
<feature type="region of interest" description="Disordered" evidence="1">
    <location>
        <begin position="78"/>
        <end position="122"/>
    </location>
</feature>
<feature type="compositionally biased region" description="Low complexity" evidence="1">
    <location>
        <begin position="280"/>
        <end position="312"/>
    </location>
</feature>
<evidence type="ECO:0000313" key="4">
    <source>
        <dbReference type="Proteomes" id="UP000472241"/>
    </source>
</evidence>
<evidence type="ECO:0000313" key="3">
    <source>
        <dbReference type="Ensembl" id="ENSLCNP00005022388.1"/>
    </source>
</evidence>
<feature type="compositionally biased region" description="Polar residues" evidence="1">
    <location>
        <begin position="227"/>
        <end position="237"/>
    </location>
</feature>
<keyword evidence="4" id="KW-1185">Reference proteome</keyword>
<feature type="compositionally biased region" description="Low complexity" evidence="1">
    <location>
        <begin position="406"/>
        <end position="421"/>
    </location>
</feature>
<organism evidence="3 4">
    <name type="scientific">Lynx canadensis</name>
    <name type="common">Canada lynx</name>
    <name type="synonym">Felis canadensis</name>
    <dbReference type="NCBI Taxonomy" id="61383"/>
    <lineage>
        <taxon>Eukaryota</taxon>
        <taxon>Metazoa</taxon>
        <taxon>Chordata</taxon>
        <taxon>Craniata</taxon>
        <taxon>Vertebrata</taxon>
        <taxon>Euteleostomi</taxon>
        <taxon>Mammalia</taxon>
        <taxon>Eutheria</taxon>
        <taxon>Laurasiatheria</taxon>
        <taxon>Carnivora</taxon>
        <taxon>Feliformia</taxon>
        <taxon>Felidae</taxon>
        <taxon>Felinae</taxon>
        <taxon>Lynx</taxon>
    </lineage>
</organism>
<evidence type="ECO:0000256" key="2">
    <source>
        <dbReference type="SAM" id="Phobius"/>
    </source>
</evidence>
<name>A0A667H5A0_LYNCA</name>
<dbReference type="PANTHER" id="PTHR16021:SF9">
    <property type="entry name" value="CHROMOSOME 11 OPEN READING FRAME 24"/>
    <property type="match status" value="1"/>
</dbReference>
<evidence type="ECO:0000256" key="1">
    <source>
        <dbReference type="SAM" id="MobiDB-lite"/>
    </source>
</evidence>
<feature type="region of interest" description="Disordered" evidence="1">
    <location>
        <begin position="210"/>
        <end position="462"/>
    </location>
</feature>
<dbReference type="AlphaFoldDB" id="A0A667H5A0"/>
<protein>
    <recommendedName>
        <fullName evidence="5">Prostate androgen-regulated mucin-like protein 1</fullName>
    </recommendedName>
</protein>
<keyword evidence="2" id="KW-0472">Membrane</keyword>
<reference evidence="3" key="1">
    <citation type="submission" date="2025-08" db="UniProtKB">
        <authorList>
            <consortium name="Ensembl"/>
        </authorList>
    </citation>
    <scope>IDENTIFICATION</scope>
</reference>
<evidence type="ECO:0008006" key="5">
    <source>
        <dbReference type="Google" id="ProtNLM"/>
    </source>
</evidence>
<reference evidence="3" key="2">
    <citation type="submission" date="2025-09" db="UniProtKB">
        <authorList>
            <consortium name="Ensembl"/>
        </authorList>
    </citation>
    <scope>IDENTIFICATION</scope>
</reference>